<sequence length="368" mass="40556">MSWAELHAQSEVLASEAFIALRQGNASSAEALYAKAAELEEAALYVIESGKPRTLGITAVSAVSLWFKARVYRQAEQLACLMLGNKALPEFAADNLRLLIQAIWTEQSKLQAGVAFLPGQVMVSVKGGEVVTGGAPLDLIVDKVQTVQSIFYRTIEFLKNMPHRSRGGPQRSIQDACRPWLFQAPPGSYQFSVAIQEPAQKDFFDESIRPDEVALHFLALLKASSLDEREALEKLIPDREYRSTFLKLIRNLAPTGKSFERLEIKAAGESGGVVLAPENRVLINQSLREQTPPVSSRGEATTVVGTLRAVHLDKDWLDLNMSGKSIHIDGVKDSIDDIIGPMMNKQVVVHVLKLPKGKLKFVDIELEE</sequence>
<dbReference type="EMBL" id="CP000086">
    <property type="protein sequence ID" value="ABC36654.1"/>
    <property type="molecule type" value="Genomic_DNA"/>
</dbReference>
<organism evidence="1 2">
    <name type="scientific">Burkholderia thailandensis (strain ATCC 700388 / DSM 13276 / CCUG 48851 / CIP 106301 / E264)</name>
    <dbReference type="NCBI Taxonomy" id="271848"/>
    <lineage>
        <taxon>Bacteria</taxon>
        <taxon>Pseudomonadati</taxon>
        <taxon>Pseudomonadota</taxon>
        <taxon>Betaproteobacteria</taxon>
        <taxon>Burkholderiales</taxon>
        <taxon>Burkholderiaceae</taxon>
        <taxon>Burkholderia</taxon>
        <taxon>pseudomallei group</taxon>
    </lineage>
</organism>
<dbReference type="AlphaFoldDB" id="Q2T2E0"/>
<evidence type="ECO:0000313" key="2">
    <source>
        <dbReference type="Proteomes" id="UP000001930"/>
    </source>
</evidence>
<name>Q2T2E0_BURTA</name>
<dbReference type="KEGG" id="bte:BTH_I0099"/>
<proteinExistence type="predicted"/>
<evidence type="ECO:0000313" key="1">
    <source>
        <dbReference type="EMBL" id="ABC36654.1"/>
    </source>
</evidence>
<accession>Q2T2E0</accession>
<keyword evidence="2" id="KW-1185">Reference proteome</keyword>
<protein>
    <submittedName>
        <fullName evidence="1">Uncharacterized protein</fullName>
    </submittedName>
</protein>
<dbReference type="Proteomes" id="UP000001930">
    <property type="component" value="Chromosome I"/>
</dbReference>
<dbReference type="RefSeq" id="WP_009893697.1">
    <property type="nucleotide sequence ID" value="NC_007651.1"/>
</dbReference>
<dbReference type="GeneID" id="45119871"/>
<dbReference type="HOGENOM" id="CLU_064040_0_0_4"/>
<reference evidence="1 2" key="1">
    <citation type="journal article" date="2005" name="BMC Genomics">
        <title>Bacterial genome adaptation to niches: divergence of the potential virulence genes in three Burkholderia species of different survival strategies.</title>
        <authorList>
            <person name="Kim H.S."/>
            <person name="Schell M.A."/>
            <person name="Yu Y."/>
            <person name="Ulrich R.L."/>
            <person name="Sarria S.H."/>
            <person name="Nierman W.C."/>
            <person name="DeShazer D."/>
        </authorList>
    </citation>
    <scope>NUCLEOTIDE SEQUENCE [LARGE SCALE GENOMIC DNA]</scope>
    <source>
        <strain evidence="2">ATCC 700388 / DSM 13276 / CCUG 48851 / CIP 106301 / E264</strain>
    </source>
</reference>
<gene>
    <name evidence="1" type="ordered locus">BTH_I0099</name>
</gene>